<dbReference type="Pfam" id="PF07969">
    <property type="entry name" value="Amidohydro_3"/>
    <property type="match status" value="1"/>
</dbReference>
<sequence length="596" mass="66361">MQIKNNDYKYKKYIMKLFNLKKSITLVLMVCLGIFLSCKQDKKNSSDLTNEPSYEQLYFGGDILTMKGDSPTYAEALVVKDDKIAFVGSLAEAESAYGNAQKINLEGKTLVPGLIDGHAHFASFSIQAIAAKILPPPDAGAKDIPTMIHILKEWNTPENRALTGWVFGMGFDDSVLDEKRFPTKHDLDKVSTEFPVMAIHISGHFAVVNSKGLEVIGYDANTKNPEGGIIRREKGSNEPNGVLEELAAIPHAIKATVPATKEAAEKFFESGQSMALSFGFTTAQEGRTMKPSHDMMVNAAESGKLKLDVVSYIDYTQVDDYMSTKWNSKTYNNHYRIGGMKVTLDGSPQGRTAWRTTPYLIPPEGRSADYKGYPAIPNDSILYTIYEKGYRNNWQILSHTNGDAAVDQLLRTMKKLEGEYSHDNRRDVIVHGQYIREDQLDNAKDMNLIVSLFPLHTFYWGDWHKQIIGDSLANKISPTRTALDKGVKITIHTDAPVALPNLMRMLGISVERKSRSGQVIGAAEKITAYEGLQAITSWSAYQHFEEDTKGTLEVGKLADLVVLDKNPLKVSEEDIKEIIVLETIKEGETVYLKTGK</sequence>
<gene>
    <name evidence="2" type="ORF">SAMN06265371_11132</name>
</gene>
<keyword evidence="3" id="KW-1185">Reference proteome</keyword>
<dbReference type="InterPro" id="IPR013108">
    <property type="entry name" value="Amidohydro_3"/>
</dbReference>
<protein>
    <recommendedName>
        <fullName evidence="1">Amidohydrolase 3 domain-containing protein</fullName>
    </recommendedName>
</protein>
<dbReference type="GO" id="GO:0016810">
    <property type="term" value="F:hydrolase activity, acting on carbon-nitrogen (but not peptide) bonds"/>
    <property type="evidence" value="ECO:0007669"/>
    <property type="project" value="InterPro"/>
</dbReference>
<dbReference type="AlphaFoldDB" id="A0A238YVP6"/>
<feature type="domain" description="Amidohydrolase 3" evidence="1">
    <location>
        <begin position="103"/>
        <end position="591"/>
    </location>
</feature>
<proteinExistence type="predicted"/>
<dbReference type="InterPro" id="IPR033932">
    <property type="entry name" value="YtcJ-like"/>
</dbReference>
<dbReference type="EMBL" id="FZNT01000011">
    <property type="protein sequence ID" value="SNR75012.1"/>
    <property type="molecule type" value="Genomic_DNA"/>
</dbReference>
<evidence type="ECO:0000313" key="2">
    <source>
        <dbReference type="EMBL" id="SNR75012.1"/>
    </source>
</evidence>
<dbReference type="CDD" id="cd01300">
    <property type="entry name" value="YtcJ_like"/>
    <property type="match status" value="1"/>
</dbReference>
<evidence type="ECO:0000259" key="1">
    <source>
        <dbReference type="Pfam" id="PF07969"/>
    </source>
</evidence>
<dbReference type="SUPFAM" id="SSF51556">
    <property type="entry name" value="Metallo-dependent hydrolases"/>
    <property type="match status" value="1"/>
</dbReference>
<dbReference type="Proteomes" id="UP000198384">
    <property type="component" value="Unassembled WGS sequence"/>
</dbReference>
<dbReference type="PANTHER" id="PTHR22642:SF2">
    <property type="entry name" value="PROTEIN LONG AFTER FAR-RED 3"/>
    <property type="match status" value="1"/>
</dbReference>
<dbReference type="Gene3D" id="3.10.310.70">
    <property type="match status" value="1"/>
</dbReference>
<reference evidence="2 3" key="1">
    <citation type="submission" date="2017-06" db="EMBL/GenBank/DDBJ databases">
        <authorList>
            <person name="Kim H.J."/>
            <person name="Triplett B.A."/>
        </authorList>
    </citation>
    <scope>NUCLEOTIDE SEQUENCE [LARGE SCALE GENOMIC DNA]</scope>
    <source>
        <strain evidence="2 3">DSM 29150</strain>
    </source>
</reference>
<organism evidence="2 3">
    <name type="scientific">Lutibacter agarilyticus</name>
    <dbReference type="NCBI Taxonomy" id="1109740"/>
    <lineage>
        <taxon>Bacteria</taxon>
        <taxon>Pseudomonadati</taxon>
        <taxon>Bacteroidota</taxon>
        <taxon>Flavobacteriia</taxon>
        <taxon>Flavobacteriales</taxon>
        <taxon>Flavobacteriaceae</taxon>
        <taxon>Lutibacter</taxon>
    </lineage>
</organism>
<evidence type="ECO:0000313" key="3">
    <source>
        <dbReference type="Proteomes" id="UP000198384"/>
    </source>
</evidence>
<dbReference type="InterPro" id="IPR032466">
    <property type="entry name" value="Metal_Hydrolase"/>
</dbReference>
<name>A0A238YVP6_9FLAO</name>
<dbReference type="Gene3D" id="3.20.20.140">
    <property type="entry name" value="Metal-dependent hydrolases"/>
    <property type="match status" value="1"/>
</dbReference>
<accession>A0A238YVP6</accession>
<dbReference type="Gene3D" id="2.30.40.10">
    <property type="entry name" value="Urease, subunit C, domain 1"/>
    <property type="match status" value="1"/>
</dbReference>
<dbReference type="SUPFAM" id="SSF51338">
    <property type="entry name" value="Composite domain of metallo-dependent hydrolases"/>
    <property type="match status" value="1"/>
</dbReference>
<dbReference type="InterPro" id="IPR011059">
    <property type="entry name" value="Metal-dep_hydrolase_composite"/>
</dbReference>
<dbReference type="PANTHER" id="PTHR22642">
    <property type="entry name" value="IMIDAZOLONEPROPIONASE"/>
    <property type="match status" value="1"/>
</dbReference>